<feature type="region of interest" description="Disordered" evidence="1">
    <location>
        <begin position="485"/>
        <end position="528"/>
    </location>
</feature>
<keyword evidence="2" id="KW-0238">DNA-binding</keyword>
<evidence type="ECO:0000313" key="2">
    <source>
        <dbReference type="EMBL" id="KKA22019.1"/>
    </source>
</evidence>
<keyword evidence="3" id="KW-1185">Reference proteome</keyword>
<evidence type="ECO:0000313" key="3">
    <source>
        <dbReference type="Proteomes" id="UP000053958"/>
    </source>
</evidence>
<protein>
    <submittedName>
        <fullName evidence="2">Homeobox transcription factor</fullName>
    </submittedName>
</protein>
<feature type="compositionally biased region" description="Low complexity" evidence="1">
    <location>
        <begin position="9"/>
        <end position="23"/>
    </location>
</feature>
<dbReference type="RefSeq" id="XP_013328631.1">
    <property type="nucleotide sequence ID" value="XM_013473177.1"/>
</dbReference>
<keyword evidence="2" id="KW-0371">Homeobox</keyword>
<accession>A0A0F4YUV7</accession>
<feature type="compositionally biased region" description="Polar residues" evidence="1">
    <location>
        <begin position="394"/>
        <end position="407"/>
    </location>
</feature>
<feature type="region of interest" description="Disordered" evidence="1">
    <location>
        <begin position="88"/>
        <end position="261"/>
    </location>
</feature>
<dbReference type="STRING" id="1408163.A0A0F4YUV7"/>
<dbReference type="EMBL" id="LASV01000160">
    <property type="protein sequence ID" value="KKA22019.1"/>
    <property type="molecule type" value="Genomic_DNA"/>
</dbReference>
<feature type="compositionally biased region" description="Polar residues" evidence="1">
    <location>
        <begin position="122"/>
        <end position="147"/>
    </location>
</feature>
<dbReference type="Proteomes" id="UP000053958">
    <property type="component" value="Unassembled WGS sequence"/>
</dbReference>
<feature type="region of interest" description="Disordered" evidence="1">
    <location>
        <begin position="1"/>
        <end position="69"/>
    </location>
</feature>
<reference evidence="2 3" key="1">
    <citation type="submission" date="2015-04" db="EMBL/GenBank/DDBJ databases">
        <authorList>
            <person name="Heijne W.H."/>
            <person name="Fedorova N.D."/>
            <person name="Nierman W.C."/>
            <person name="Vollebregt A.W."/>
            <person name="Zhao Z."/>
            <person name="Wu L."/>
            <person name="Kumar M."/>
            <person name="Stam H."/>
            <person name="van den Berg M.A."/>
            <person name="Pel H.J."/>
        </authorList>
    </citation>
    <scope>NUCLEOTIDE SEQUENCE [LARGE SCALE GENOMIC DNA]</scope>
    <source>
        <strain evidence="2 3">CBS 393.64</strain>
    </source>
</reference>
<sequence length="528" mass="57046">MADIYRLISDSSPPVSPLTPSTSNYTAAPYWRSGQDGKDNMTFVPAAAPFSTVDPGTNGEASRPETDLSSAFKSQENIPFTSNLGHQEYLQSPKSFPGDKEVNQRTTGETCNKRRLQEWNRSDPNIASTSKSDSPSPGLQKRFNSIGGNDPDAFGEEHIEDAAEVVSPVDEADTSAEGGQTKSASEQSSEKKKTKRFRRAKLKRLTSQDRERMLKSRALPDNFDMTQVLHQPYGGRTSGTPLTSPRTHRSSFAGNGEPKPLVVNTVKRGSGDDYPISPSSATSAYGSYIVSPTSGAPSENLSPTSTTSNRTAISAPSASLAGADHRTPGTLPRSHSFSAAYHHTWHPMQRLQLQTPDSRSRADSLSFPLRADLPYAGGTLHENVGSSVPGIAQPLQSPVSQTGTDTGSMRPIYQNEQLPNSQAPPFPRIQQTSEDSRSGFPVGPSYRQIPALQTAQLPLSQDYQVSPYTPPFNLDSFYPYTQDNSSAMSLPTSYLRSDGEYESPSNGLQYPANGELGKPSIPHPQGAT</sequence>
<dbReference type="OrthoDB" id="6159439at2759"/>
<feature type="region of interest" description="Disordered" evidence="1">
    <location>
        <begin position="380"/>
        <end position="446"/>
    </location>
</feature>
<feature type="compositionally biased region" description="Polar residues" evidence="1">
    <location>
        <begin position="295"/>
        <end position="317"/>
    </location>
</feature>
<feature type="region of interest" description="Disordered" evidence="1">
    <location>
        <begin position="295"/>
        <end position="335"/>
    </location>
</feature>
<dbReference type="GeneID" id="25316258"/>
<proteinExistence type="predicted"/>
<dbReference type="AlphaFoldDB" id="A0A0F4YUV7"/>
<gene>
    <name evidence="2" type="ORF">T310_3909</name>
</gene>
<feature type="compositionally biased region" description="Basic and acidic residues" evidence="1">
    <location>
        <begin position="111"/>
        <end position="121"/>
    </location>
</feature>
<comment type="caution">
    <text evidence="2">The sequence shown here is derived from an EMBL/GenBank/DDBJ whole genome shotgun (WGS) entry which is preliminary data.</text>
</comment>
<feature type="compositionally biased region" description="Polar residues" evidence="1">
    <location>
        <begin position="238"/>
        <end position="253"/>
    </location>
</feature>
<dbReference type="GO" id="GO:0003677">
    <property type="term" value="F:DNA binding"/>
    <property type="evidence" value="ECO:0007669"/>
    <property type="project" value="UniProtKB-KW"/>
</dbReference>
<evidence type="ECO:0000256" key="1">
    <source>
        <dbReference type="SAM" id="MobiDB-lite"/>
    </source>
</evidence>
<feature type="compositionally biased region" description="Basic residues" evidence="1">
    <location>
        <begin position="192"/>
        <end position="204"/>
    </location>
</feature>
<organism evidence="2 3">
    <name type="scientific">Rasamsonia emersonii (strain ATCC 16479 / CBS 393.64 / IMI 116815)</name>
    <dbReference type="NCBI Taxonomy" id="1408163"/>
    <lineage>
        <taxon>Eukaryota</taxon>
        <taxon>Fungi</taxon>
        <taxon>Dikarya</taxon>
        <taxon>Ascomycota</taxon>
        <taxon>Pezizomycotina</taxon>
        <taxon>Eurotiomycetes</taxon>
        <taxon>Eurotiomycetidae</taxon>
        <taxon>Eurotiales</taxon>
        <taxon>Trichocomaceae</taxon>
        <taxon>Rasamsonia</taxon>
    </lineage>
</organism>
<name>A0A0F4YUV7_RASE3</name>
<feature type="compositionally biased region" description="Polar residues" evidence="1">
    <location>
        <begin position="485"/>
        <end position="495"/>
    </location>
</feature>